<dbReference type="InterPro" id="IPR055130">
    <property type="entry name" value="PreP_C"/>
</dbReference>
<dbReference type="FunFam" id="3.30.830.10:FF:000013">
    <property type="entry name" value="Mitochondrial presequence protease"/>
    <property type="match status" value="1"/>
</dbReference>
<proteinExistence type="inferred from homology"/>
<accession>A0A0W0CC55</accession>
<dbReference type="SUPFAM" id="SSF63411">
    <property type="entry name" value="LuxS/MPP-like metallohydrolase"/>
    <property type="match status" value="4"/>
</dbReference>
<evidence type="ECO:0000256" key="6">
    <source>
        <dbReference type="ARBA" id="ARBA00020167"/>
    </source>
</evidence>
<evidence type="ECO:0000256" key="14">
    <source>
        <dbReference type="ARBA" id="ARBA00034552"/>
    </source>
</evidence>
<dbReference type="Pfam" id="PF22516">
    <property type="entry name" value="PreP_C"/>
    <property type="match status" value="1"/>
</dbReference>
<dbReference type="InterPro" id="IPR011249">
    <property type="entry name" value="Metalloenz_LuxS/M16"/>
</dbReference>
<dbReference type="Gene3D" id="3.30.830.10">
    <property type="entry name" value="Metalloenzyme, LuxS/M16 peptidase-like"/>
    <property type="match status" value="4"/>
</dbReference>
<dbReference type="VEuPathDB" id="FungiDB:GVI51_F02871"/>
<dbReference type="GO" id="GO:0051603">
    <property type="term" value="P:proteolysis involved in protein catabolic process"/>
    <property type="evidence" value="ECO:0007669"/>
    <property type="project" value="EnsemblFungi"/>
</dbReference>
<comment type="function">
    <text evidence="15">Degrades mitochondrial transit peptides after their cleavage in the intermembrane space or in the matrix, and presequence peptides; clearance of these peptides is required to keep the presequence processing machinery running. Preferentially cleaves the N-terminal side of paired basic amino acid residues. Also degrades other unstructured peptides. May function as an ATP-dependent peptidase as opposed to a metalloendopeptidase.</text>
</comment>
<comment type="similarity">
    <text evidence="4">Belongs to the peptidase M16 family. PreP subfamily.</text>
</comment>
<keyword evidence="12" id="KW-0482">Metalloprotease</keyword>
<dbReference type="Proteomes" id="UP000054886">
    <property type="component" value="Unassembled WGS sequence"/>
</dbReference>
<dbReference type="InterPro" id="IPR007863">
    <property type="entry name" value="Peptidase_M16_C"/>
</dbReference>
<protein>
    <recommendedName>
        <fullName evidence="6">Presequence protease, mitochondrial</fullName>
    </recommendedName>
    <alternativeName>
        <fullName evidence="14">Pitrilysin metalloproteinase</fullName>
    </alternativeName>
</protein>
<comment type="subunit">
    <text evidence="5">Monomer and homodimer; homodimerization is induced by binding of the substrate.</text>
</comment>
<evidence type="ECO:0000256" key="12">
    <source>
        <dbReference type="ARBA" id="ARBA00023049"/>
    </source>
</evidence>
<dbReference type="Pfam" id="PF08367">
    <property type="entry name" value="M16C_assoc"/>
    <property type="match status" value="1"/>
</dbReference>
<dbReference type="GO" id="GO:0005759">
    <property type="term" value="C:mitochondrial matrix"/>
    <property type="evidence" value="ECO:0007669"/>
    <property type="project" value="UniProtKB-SubCell"/>
</dbReference>
<sequence>MLRFQRFASTYNQRAVLRRYPVGGIIHGFQVRRAVPVPELKLTAVDLIHEQTGAEHLHIDRDDKNNVFSIAFRTLPPDATGVPHILEHTTLCGSEKYPVRDPFFKMLNKSLANFMNAMTGPDYTFFPFATTNARDFVNLRDVYLNSTLRPLLKEQDFYQEGWRLEHSEVTNPKSDIIFKGVVFNEMKGQVSNADYHFWSQFQQNIYPSLNNSGGDPQKITDLHYQDLVDFHHANYHPSNARTFTYGSFPLEDTLKKVNEEFRAYGKRIINKKLPKPLELIETKELTLEGQIDPMLPAEKQTKTSLTWKCGEPTDLYETFLLKILGNLLLDGHDSIMYKGLIESGLGHDFSVNTGVESMTAANFLTVGIQGSQNVEEFKSKVFDLFREFIENDVDSNKVDAIIHQLELSKKDQKADFGLQILYSILPGWTNGIDPIEGLEFDELIGRLKSDFKENGTKIFKNILDKYIIDQPYFHFTMKGSEEFSSKLAAEESTKLDKKLKELDETDRKAIFERGLLLEAAQNHKEDLSCLPTLGVADISRKVDTYDLNTNANITVRNTATNGISYIRGKKLINDMIPLELYPFLSLFAASLTHLGTKTTPYGAIDNEIKLHTGGISTNISVNADPTTLQPNLYFDMSGFSLNEKSDYIFKFLKTILMETDFSTHKDKLKVLINSIASSNTSHIADSGHTVARSFASGHLSTVAAIQEHISGVEHYKLISRLCSIMNDDNLFQSEVIDKLVMLQRIIVNSQNMEFFASVDCQAQENKIRKEVDYFVSTLPNTSSDISGAIQTACVPRYSDSQVLNLIKFPFQVHYTAQAYNEVSYTHKDGAALQVLANMLTFKHLHKEIREKGGAYGGGATFSALSGIFSYYSYRDPNPLASIQTFEKSASYVLNDAKWTKSDLDESKLSIFQQVDAPISPKSEGSTFFNLGVTDEMRQVRREQLLDTSLLDIHRVAERYILPNKSITTVVGPGIDGETVSPKWHIEDIKV</sequence>
<evidence type="ECO:0000256" key="11">
    <source>
        <dbReference type="ARBA" id="ARBA00022946"/>
    </source>
</evidence>
<organism evidence="17 18">
    <name type="scientific">Candida glabrata</name>
    <name type="common">Yeast</name>
    <name type="synonym">Torulopsis glabrata</name>
    <dbReference type="NCBI Taxonomy" id="5478"/>
    <lineage>
        <taxon>Eukaryota</taxon>
        <taxon>Fungi</taxon>
        <taxon>Dikarya</taxon>
        <taxon>Ascomycota</taxon>
        <taxon>Saccharomycotina</taxon>
        <taxon>Saccharomycetes</taxon>
        <taxon>Saccharomycetales</taxon>
        <taxon>Saccharomycetaceae</taxon>
        <taxon>Nakaseomyces</taxon>
    </lineage>
</organism>
<evidence type="ECO:0000256" key="9">
    <source>
        <dbReference type="ARBA" id="ARBA00022801"/>
    </source>
</evidence>
<name>A0A0W0CC55_CANGB</name>
<keyword evidence="9" id="KW-0378">Hydrolase</keyword>
<comment type="caution">
    <text evidence="17">The sequence shown here is derived from an EMBL/GenBank/DDBJ whole genome shotgun (WGS) entry which is preliminary data.</text>
</comment>
<keyword evidence="13" id="KW-0496">Mitochondrion</keyword>
<evidence type="ECO:0000256" key="10">
    <source>
        <dbReference type="ARBA" id="ARBA00022833"/>
    </source>
</evidence>
<evidence type="ECO:0000256" key="13">
    <source>
        <dbReference type="ARBA" id="ARBA00023128"/>
    </source>
</evidence>
<evidence type="ECO:0000256" key="7">
    <source>
        <dbReference type="ARBA" id="ARBA00022670"/>
    </source>
</evidence>
<dbReference type="GO" id="GO:0004222">
    <property type="term" value="F:metalloendopeptidase activity"/>
    <property type="evidence" value="ECO:0007669"/>
    <property type="project" value="EnsemblFungi"/>
</dbReference>
<dbReference type="GO" id="GO:0005758">
    <property type="term" value="C:mitochondrial intermembrane space"/>
    <property type="evidence" value="ECO:0007669"/>
    <property type="project" value="UniProtKB-SubCell"/>
</dbReference>
<feature type="domain" description="Peptidase M16C associated" evidence="16">
    <location>
        <begin position="477"/>
        <end position="721"/>
    </location>
</feature>
<evidence type="ECO:0000256" key="15">
    <source>
        <dbReference type="ARBA" id="ARBA00045897"/>
    </source>
</evidence>
<keyword evidence="7 17" id="KW-0645">Protease</keyword>
<dbReference type="EMBL" id="LLZZ01000022">
    <property type="protein sequence ID" value="KTB12327.1"/>
    <property type="molecule type" value="Genomic_DNA"/>
</dbReference>
<evidence type="ECO:0000313" key="17">
    <source>
        <dbReference type="EMBL" id="KTB12327.1"/>
    </source>
</evidence>
<reference evidence="17 18" key="1">
    <citation type="submission" date="2015-10" db="EMBL/GenBank/DDBJ databases">
        <title>Draft genomes sequences of Candida glabrata isolates 1A, 1B, 2A, 2B, 3A and 3B.</title>
        <authorList>
            <person name="Haavelsrud O.E."/>
            <person name="Gaustad P."/>
        </authorList>
    </citation>
    <scope>NUCLEOTIDE SEQUENCE [LARGE SCALE GENOMIC DNA]</scope>
    <source>
        <strain evidence="17">910700640</strain>
    </source>
</reference>
<dbReference type="AlphaFoldDB" id="A0A0W0CC55"/>
<dbReference type="GO" id="GO:0008270">
    <property type="term" value="F:zinc ion binding"/>
    <property type="evidence" value="ECO:0007669"/>
    <property type="project" value="EnsemblFungi"/>
</dbReference>
<dbReference type="GO" id="GO:0034982">
    <property type="term" value="P:mitochondrial protein processing"/>
    <property type="evidence" value="ECO:0007669"/>
    <property type="project" value="EnsemblFungi"/>
</dbReference>
<evidence type="ECO:0000256" key="5">
    <source>
        <dbReference type="ARBA" id="ARBA00011853"/>
    </source>
</evidence>
<evidence type="ECO:0000256" key="2">
    <source>
        <dbReference type="ARBA" id="ARBA00004305"/>
    </source>
</evidence>
<keyword evidence="11" id="KW-0809">Transit peptide</keyword>
<dbReference type="GO" id="GO:0004176">
    <property type="term" value="F:ATP-dependent peptidase activity"/>
    <property type="evidence" value="ECO:0007669"/>
    <property type="project" value="EnsemblFungi"/>
</dbReference>
<dbReference type="FunFam" id="3.30.830.10:FF:000011">
    <property type="entry name" value="Presequence protease, mitochondrial"/>
    <property type="match status" value="1"/>
</dbReference>
<dbReference type="VEuPathDB" id="FungiDB:GWK60_F02871"/>
<dbReference type="Pfam" id="PF05193">
    <property type="entry name" value="Peptidase_M16_C"/>
    <property type="match status" value="1"/>
</dbReference>
<comment type="subcellular location">
    <subcellularLocation>
        <location evidence="3">Mitochondrion intermembrane space</location>
    </subcellularLocation>
    <subcellularLocation>
        <location evidence="2">Mitochondrion matrix</location>
    </subcellularLocation>
</comment>
<evidence type="ECO:0000256" key="1">
    <source>
        <dbReference type="ARBA" id="ARBA00001947"/>
    </source>
</evidence>
<dbReference type="InterPro" id="IPR013578">
    <property type="entry name" value="Peptidase_M16C_assoc"/>
</dbReference>
<dbReference type="VEuPathDB" id="FungiDB:CAGL0F03157g"/>
<dbReference type="VEuPathDB" id="FungiDB:B1J91_F03157g"/>
<dbReference type="PANTHER" id="PTHR43016">
    <property type="entry name" value="PRESEQUENCE PROTEASE"/>
    <property type="match status" value="1"/>
</dbReference>
<evidence type="ECO:0000256" key="3">
    <source>
        <dbReference type="ARBA" id="ARBA00004569"/>
    </source>
</evidence>
<evidence type="ECO:0000256" key="4">
    <source>
        <dbReference type="ARBA" id="ARBA00007575"/>
    </source>
</evidence>
<comment type="cofactor">
    <cofactor evidence="1">
        <name>Zn(2+)</name>
        <dbReference type="ChEBI" id="CHEBI:29105"/>
    </cofactor>
</comment>
<dbReference type="FunFam" id="3.30.830.10:FF:000009">
    <property type="entry name" value="Presequence protease, mitochondrial"/>
    <property type="match status" value="1"/>
</dbReference>
<evidence type="ECO:0000313" key="18">
    <source>
        <dbReference type="Proteomes" id="UP000054886"/>
    </source>
</evidence>
<keyword evidence="10" id="KW-0862">Zinc</keyword>
<evidence type="ECO:0000256" key="8">
    <source>
        <dbReference type="ARBA" id="ARBA00022723"/>
    </source>
</evidence>
<dbReference type="PANTHER" id="PTHR43016:SF13">
    <property type="entry name" value="PRESEQUENCE PROTEASE, MITOCHONDRIAL"/>
    <property type="match status" value="1"/>
</dbReference>
<evidence type="ECO:0000259" key="16">
    <source>
        <dbReference type="SMART" id="SM01264"/>
    </source>
</evidence>
<gene>
    <name evidence="17" type="ORF">AO440_001232</name>
</gene>
<keyword evidence="8" id="KW-0479">Metal-binding</keyword>
<dbReference type="SMART" id="SM01264">
    <property type="entry name" value="M16C_associated"/>
    <property type="match status" value="1"/>
</dbReference>